<keyword evidence="2" id="KW-1185">Reference proteome</keyword>
<dbReference type="Proteomes" id="UP000824890">
    <property type="component" value="Unassembled WGS sequence"/>
</dbReference>
<sequence>STRNLTDSYKTLNNGLVADYKGNAYVTNSGKTSSGKWIMTLDTVVVVSQKKLWFVPSQDNMDIKNQRMCFPILLHLESNVTEAILSRTFFKDFEASGFQENVSTRIVNLKRRNKAFLCREGLLVRRRWFANLVNIGLQIFHVEEVNRSDPVYMEATGDWFKGLVRAMLQPVIILLRSD</sequence>
<gene>
    <name evidence="1" type="ORF">HID58_030236</name>
</gene>
<dbReference type="EMBL" id="JAGKQM010000008">
    <property type="protein sequence ID" value="KAH0915790.1"/>
    <property type="molecule type" value="Genomic_DNA"/>
</dbReference>
<protein>
    <submittedName>
        <fullName evidence="1">Uncharacterized protein</fullName>
    </submittedName>
</protein>
<comment type="caution">
    <text evidence="1">The sequence shown here is derived from an EMBL/GenBank/DDBJ whole genome shotgun (WGS) entry which is preliminary data.</text>
</comment>
<proteinExistence type="predicted"/>
<organism evidence="1 2">
    <name type="scientific">Brassica napus</name>
    <name type="common">Rape</name>
    <dbReference type="NCBI Taxonomy" id="3708"/>
    <lineage>
        <taxon>Eukaryota</taxon>
        <taxon>Viridiplantae</taxon>
        <taxon>Streptophyta</taxon>
        <taxon>Embryophyta</taxon>
        <taxon>Tracheophyta</taxon>
        <taxon>Spermatophyta</taxon>
        <taxon>Magnoliopsida</taxon>
        <taxon>eudicotyledons</taxon>
        <taxon>Gunneridae</taxon>
        <taxon>Pentapetalae</taxon>
        <taxon>rosids</taxon>
        <taxon>malvids</taxon>
        <taxon>Brassicales</taxon>
        <taxon>Brassicaceae</taxon>
        <taxon>Brassiceae</taxon>
        <taxon>Brassica</taxon>
    </lineage>
</organism>
<evidence type="ECO:0000313" key="1">
    <source>
        <dbReference type="EMBL" id="KAH0915790.1"/>
    </source>
</evidence>
<feature type="non-terminal residue" evidence="1">
    <location>
        <position position="1"/>
    </location>
</feature>
<evidence type="ECO:0000313" key="2">
    <source>
        <dbReference type="Proteomes" id="UP000824890"/>
    </source>
</evidence>
<reference evidence="1 2" key="1">
    <citation type="submission" date="2021-05" db="EMBL/GenBank/DDBJ databases">
        <title>Genome Assembly of Synthetic Allotetraploid Brassica napus Reveals Homoeologous Exchanges between Subgenomes.</title>
        <authorList>
            <person name="Davis J.T."/>
        </authorList>
    </citation>
    <scope>NUCLEOTIDE SEQUENCE [LARGE SCALE GENOMIC DNA]</scope>
    <source>
        <strain evidence="2">cv. Da-Ae</strain>
        <tissue evidence="1">Seedling</tissue>
    </source>
</reference>
<name>A0ABQ8CHD0_BRANA</name>
<accession>A0ABQ8CHD0</accession>